<feature type="domain" description="Glucose/Sorbosone dehydrogenase" evidence="1">
    <location>
        <begin position="59"/>
        <end position="380"/>
    </location>
</feature>
<dbReference type="Gene3D" id="2.120.10.30">
    <property type="entry name" value="TolB, C-terminal domain"/>
    <property type="match status" value="1"/>
</dbReference>
<dbReference type="InterPro" id="IPR011041">
    <property type="entry name" value="Quinoprot_gluc/sorb_DH_b-prop"/>
</dbReference>
<reference evidence="3" key="1">
    <citation type="submission" date="2016-10" db="EMBL/GenBank/DDBJ databases">
        <authorList>
            <person name="Varghese N."/>
            <person name="Submissions S."/>
        </authorList>
    </citation>
    <scope>NUCLEOTIDE SEQUENCE [LARGE SCALE GENOMIC DNA]</scope>
    <source>
        <strain evidence="3">DSM 24740</strain>
    </source>
</reference>
<dbReference type="PANTHER" id="PTHR19328:SF75">
    <property type="entry name" value="ALDOSE SUGAR DEHYDROGENASE YLII"/>
    <property type="match status" value="1"/>
</dbReference>
<evidence type="ECO:0000259" key="1">
    <source>
        <dbReference type="Pfam" id="PF07995"/>
    </source>
</evidence>
<proteinExistence type="predicted"/>
<gene>
    <name evidence="2" type="ORF">SAMN05444359_12344</name>
</gene>
<sequence length="390" mass="42726">MRILSFFCLLGLLACNGPETTTSTTTAGPDRAAAAADGMMSLTPAAIEPKVVFTYEDILWGFNWLPDGRMIATDKGGKLLLIDGEGNGTEITEGMPDVRDKGQGGLLDILPAQDFAESRLVYLSFSMPDEKGNGSTAIGRGRLADDDSALEDFTVLYAAGPKTDKPYHFGSRMVWGPEDGHLYFTIGDRGNRDENPQDTTRDHGKVYRIAADGSIPTDNPFVDAPNAKKAIYSFGHRNPQSLTVHPETGAIWETEHGPRGGDEINIIEPGKNYGWPVISYGINYNGTQFTQEVARKGMEAPLHYWVPSIAPSGMAFVTGDRYPGWEGDLMVGSLKYMRLQHVQLNEKNEVIGEQKLINNMGRVRDVRMGPDGYLYASVEGEGIVRLEVKE</sequence>
<dbReference type="InterPro" id="IPR011042">
    <property type="entry name" value="6-blade_b-propeller_TolB-like"/>
</dbReference>
<dbReference type="STRING" id="478744.SAMN05444359_12344"/>
<dbReference type="EMBL" id="FOFB01000023">
    <property type="protein sequence ID" value="SER07490.1"/>
    <property type="molecule type" value="Genomic_DNA"/>
</dbReference>
<dbReference type="InParanoid" id="A0A1H9L808"/>
<name>A0A1H9L808_9BACT</name>
<evidence type="ECO:0000313" key="2">
    <source>
        <dbReference type="EMBL" id="SER07490.1"/>
    </source>
</evidence>
<accession>A0A1H9L808</accession>
<dbReference type="PROSITE" id="PS51257">
    <property type="entry name" value="PROKAR_LIPOPROTEIN"/>
    <property type="match status" value="1"/>
</dbReference>
<organism evidence="2 3">
    <name type="scientific">Neolewinella agarilytica</name>
    <dbReference type="NCBI Taxonomy" id="478744"/>
    <lineage>
        <taxon>Bacteria</taxon>
        <taxon>Pseudomonadati</taxon>
        <taxon>Bacteroidota</taxon>
        <taxon>Saprospiria</taxon>
        <taxon>Saprospirales</taxon>
        <taxon>Lewinellaceae</taxon>
        <taxon>Neolewinella</taxon>
    </lineage>
</organism>
<dbReference type="OrthoDB" id="9770043at2"/>
<keyword evidence="3" id="KW-1185">Reference proteome</keyword>
<protein>
    <submittedName>
        <fullName evidence="2">Glucose/arabinose dehydrogenase, beta-propeller fold</fullName>
    </submittedName>
</protein>
<dbReference type="RefSeq" id="WP_090171435.1">
    <property type="nucleotide sequence ID" value="NZ_FOFB01000023.1"/>
</dbReference>
<dbReference type="Pfam" id="PF07995">
    <property type="entry name" value="GSDH"/>
    <property type="match status" value="1"/>
</dbReference>
<dbReference type="InterPro" id="IPR012938">
    <property type="entry name" value="Glc/Sorbosone_DH"/>
</dbReference>
<dbReference type="SUPFAM" id="SSF50952">
    <property type="entry name" value="Soluble quinoprotein glucose dehydrogenase"/>
    <property type="match status" value="1"/>
</dbReference>
<dbReference type="Proteomes" id="UP000199021">
    <property type="component" value="Unassembled WGS sequence"/>
</dbReference>
<evidence type="ECO:0000313" key="3">
    <source>
        <dbReference type="Proteomes" id="UP000199021"/>
    </source>
</evidence>
<dbReference type="AlphaFoldDB" id="A0A1H9L808"/>
<dbReference type="PANTHER" id="PTHR19328">
    <property type="entry name" value="HEDGEHOG-INTERACTING PROTEIN"/>
    <property type="match status" value="1"/>
</dbReference>